<proteinExistence type="predicted"/>
<protein>
    <recommendedName>
        <fullName evidence="2">Lipoprotein</fullName>
    </recommendedName>
</protein>
<accession>A0A8S5Q4E7</accession>
<dbReference type="PROSITE" id="PS51257">
    <property type="entry name" value="PROKAR_LIPOPROTEIN"/>
    <property type="match status" value="1"/>
</dbReference>
<evidence type="ECO:0000313" key="1">
    <source>
        <dbReference type="EMBL" id="DAE13619.1"/>
    </source>
</evidence>
<reference evidence="1" key="1">
    <citation type="journal article" date="2021" name="Proc. Natl. Acad. Sci. U.S.A.">
        <title>A Catalog of Tens of Thousands of Viruses from Human Metagenomes Reveals Hidden Associations with Chronic Diseases.</title>
        <authorList>
            <person name="Tisza M.J."/>
            <person name="Buck C.B."/>
        </authorList>
    </citation>
    <scope>NUCLEOTIDE SEQUENCE</scope>
    <source>
        <strain evidence="1">CtVif31</strain>
    </source>
</reference>
<sequence>MREFFWLPLFFWISLIFGCQNDVGIWISFTS</sequence>
<organism evidence="1">
    <name type="scientific">Siphoviridae sp. ctVif31</name>
    <dbReference type="NCBI Taxonomy" id="2825532"/>
    <lineage>
        <taxon>Viruses</taxon>
        <taxon>Duplodnaviria</taxon>
        <taxon>Heunggongvirae</taxon>
        <taxon>Uroviricota</taxon>
        <taxon>Caudoviricetes</taxon>
    </lineage>
</organism>
<name>A0A8S5Q4E7_9CAUD</name>
<evidence type="ECO:0008006" key="2">
    <source>
        <dbReference type="Google" id="ProtNLM"/>
    </source>
</evidence>
<dbReference type="EMBL" id="BK015567">
    <property type="protein sequence ID" value="DAE13619.1"/>
    <property type="molecule type" value="Genomic_DNA"/>
</dbReference>